<name>A0A1R3HT06_9ROSI</name>
<dbReference type="Proteomes" id="UP000187203">
    <property type="component" value="Unassembled WGS sequence"/>
</dbReference>
<sequence length="72" mass="7978">MVTTALLSLPPSSPPAPMTSHPYPNRNSSLLHNLNGAATFHRQRWLCRVSKISKRPSFVSESQTRTPLPHSS</sequence>
<gene>
    <name evidence="2" type="ORF">COLO4_27105</name>
</gene>
<evidence type="ECO:0000256" key="1">
    <source>
        <dbReference type="SAM" id="MobiDB-lite"/>
    </source>
</evidence>
<evidence type="ECO:0000313" key="2">
    <source>
        <dbReference type="EMBL" id="OMO73448.1"/>
    </source>
</evidence>
<accession>A0A1R3HT06</accession>
<dbReference type="EMBL" id="AWUE01019431">
    <property type="protein sequence ID" value="OMO73448.1"/>
    <property type="molecule type" value="Genomic_DNA"/>
</dbReference>
<feature type="region of interest" description="Disordered" evidence="1">
    <location>
        <begin position="1"/>
        <end position="30"/>
    </location>
</feature>
<proteinExistence type="predicted"/>
<dbReference type="AlphaFoldDB" id="A0A1R3HT06"/>
<keyword evidence="3" id="KW-1185">Reference proteome</keyword>
<organism evidence="2 3">
    <name type="scientific">Corchorus olitorius</name>
    <dbReference type="NCBI Taxonomy" id="93759"/>
    <lineage>
        <taxon>Eukaryota</taxon>
        <taxon>Viridiplantae</taxon>
        <taxon>Streptophyta</taxon>
        <taxon>Embryophyta</taxon>
        <taxon>Tracheophyta</taxon>
        <taxon>Spermatophyta</taxon>
        <taxon>Magnoliopsida</taxon>
        <taxon>eudicotyledons</taxon>
        <taxon>Gunneridae</taxon>
        <taxon>Pentapetalae</taxon>
        <taxon>rosids</taxon>
        <taxon>malvids</taxon>
        <taxon>Malvales</taxon>
        <taxon>Malvaceae</taxon>
        <taxon>Grewioideae</taxon>
        <taxon>Apeibeae</taxon>
        <taxon>Corchorus</taxon>
    </lineage>
</organism>
<reference evidence="3" key="1">
    <citation type="submission" date="2013-09" db="EMBL/GenBank/DDBJ databases">
        <title>Corchorus olitorius genome sequencing.</title>
        <authorList>
            <person name="Alam M."/>
            <person name="Haque M.S."/>
            <person name="Islam M.S."/>
            <person name="Emdad E.M."/>
            <person name="Islam M.M."/>
            <person name="Ahmed B."/>
            <person name="Halim A."/>
            <person name="Hossen Q.M.M."/>
            <person name="Hossain M.Z."/>
            <person name="Ahmed R."/>
            <person name="Khan M.M."/>
            <person name="Islam R."/>
            <person name="Rashid M.M."/>
            <person name="Khan S.A."/>
            <person name="Rahman M.S."/>
            <person name="Alam M."/>
            <person name="Yahiya A.S."/>
            <person name="Khan M.S."/>
            <person name="Azam M.S."/>
            <person name="Haque T."/>
            <person name="Lashkar M.Z.H."/>
            <person name="Akhand A.I."/>
            <person name="Morshed G."/>
            <person name="Roy S."/>
            <person name="Uddin K.S."/>
            <person name="Rabeya T."/>
            <person name="Hossain A.S."/>
            <person name="Chowdhury A."/>
            <person name="Snigdha A.R."/>
            <person name="Mortoza M.S."/>
            <person name="Matin S.A."/>
            <person name="Hoque S.M.E."/>
            <person name="Islam M.K."/>
            <person name="Roy D.K."/>
            <person name="Haider R."/>
            <person name="Moosa M.M."/>
            <person name="Elias S.M."/>
            <person name="Hasan A.M."/>
            <person name="Jahan S."/>
            <person name="Shafiuddin M."/>
            <person name="Mahmood N."/>
            <person name="Shommy N.S."/>
        </authorList>
    </citation>
    <scope>NUCLEOTIDE SEQUENCE [LARGE SCALE GENOMIC DNA]</scope>
    <source>
        <strain evidence="3">cv. O-4</strain>
    </source>
</reference>
<feature type="compositionally biased region" description="Low complexity" evidence="1">
    <location>
        <begin position="1"/>
        <end position="10"/>
    </location>
</feature>
<evidence type="ECO:0000313" key="3">
    <source>
        <dbReference type="Proteomes" id="UP000187203"/>
    </source>
</evidence>
<protein>
    <submittedName>
        <fullName evidence="2">Uncharacterized protein</fullName>
    </submittedName>
</protein>
<comment type="caution">
    <text evidence="2">The sequence shown here is derived from an EMBL/GenBank/DDBJ whole genome shotgun (WGS) entry which is preliminary data.</text>
</comment>